<accession>A0A6N2MC27</accession>
<evidence type="ECO:0000256" key="1">
    <source>
        <dbReference type="ARBA" id="ARBA00004236"/>
    </source>
</evidence>
<dbReference type="Pfam" id="PF13855">
    <property type="entry name" value="LRR_8"/>
    <property type="match status" value="2"/>
</dbReference>
<dbReference type="FunFam" id="3.30.200.20:FF:000512">
    <property type="entry name" value="Receptor-like protein kinase HSL1"/>
    <property type="match status" value="1"/>
</dbReference>
<keyword evidence="13 17" id="KW-0472">Membrane</keyword>
<dbReference type="Pfam" id="PF00560">
    <property type="entry name" value="LRR_1"/>
    <property type="match status" value="5"/>
</dbReference>
<proteinExistence type="inferred from homology"/>
<protein>
    <recommendedName>
        <fullName evidence="19">Protein kinase domain-containing protein</fullName>
    </recommendedName>
</protein>
<dbReference type="PROSITE" id="PS00107">
    <property type="entry name" value="PROTEIN_KINASE_ATP"/>
    <property type="match status" value="1"/>
</dbReference>
<dbReference type="InterPro" id="IPR032675">
    <property type="entry name" value="LRR_dom_sf"/>
</dbReference>
<dbReference type="SMART" id="SM00365">
    <property type="entry name" value="LRR_SD22"/>
    <property type="match status" value="4"/>
</dbReference>
<dbReference type="SMART" id="SM00220">
    <property type="entry name" value="S_TKc"/>
    <property type="match status" value="1"/>
</dbReference>
<keyword evidence="10" id="KW-0418">Kinase</keyword>
<evidence type="ECO:0000259" key="19">
    <source>
        <dbReference type="PROSITE" id="PS50011"/>
    </source>
</evidence>
<dbReference type="SUPFAM" id="SSF52047">
    <property type="entry name" value="RNI-like"/>
    <property type="match status" value="1"/>
</dbReference>
<keyword evidence="4" id="KW-0433">Leucine-rich repeat</keyword>
<evidence type="ECO:0000256" key="2">
    <source>
        <dbReference type="ARBA" id="ARBA00004479"/>
    </source>
</evidence>
<dbReference type="FunFam" id="3.80.10.10:FF:000077">
    <property type="entry name" value="LRR receptor-like serine/threonine-protein kinase ERL1"/>
    <property type="match status" value="1"/>
</dbReference>
<dbReference type="InterPro" id="IPR011009">
    <property type="entry name" value="Kinase-like_dom_sf"/>
</dbReference>
<feature type="domain" description="Protein kinase" evidence="19">
    <location>
        <begin position="670"/>
        <end position="953"/>
    </location>
</feature>
<evidence type="ECO:0000256" key="18">
    <source>
        <dbReference type="SAM" id="SignalP"/>
    </source>
</evidence>
<dbReference type="PROSITE" id="PS00108">
    <property type="entry name" value="PROTEIN_KINASE_ST"/>
    <property type="match status" value="1"/>
</dbReference>
<dbReference type="Gene3D" id="3.30.200.20">
    <property type="entry name" value="Phosphorylase Kinase, domain 1"/>
    <property type="match status" value="1"/>
</dbReference>
<dbReference type="FunFam" id="3.80.10.10:FF:000041">
    <property type="entry name" value="LRR receptor-like serine/threonine-protein kinase ERECTA"/>
    <property type="match status" value="1"/>
</dbReference>
<dbReference type="Pfam" id="PF08263">
    <property type="entry name" value="LRRNT_2"/>
    <property type="match status" value="1"/>
</dbReference>
<evidence type="ECO:0000256" key="6">
    <source>
        <dbReference type="ARBA" id="ARBA00022692"/>
    </source>
</evidence>
<dbReference type="FunFam" id="3.80.10.10:FF:000095">
    <property type="entry name" value="LRR receptor-like serine/threonine-protein kinase GSO1"/>
    <property type="match status" value="1"/>
</dbReference>
<dbReference type="InterPro" id="IPR051716">
    <property type="entry name" value="Plant_RL_S/T_kinase"/>
</dbReference>
<comment type="subcellular location">
    <subcellularLocation>
        <location evidence="1">Cell membrane</location>
    </subcellularLocation>
    <subcellularLocation>
        <location evidence="2">Membrane</location>
        <topology evidence="2">Single-pass type I membrane protein</topology>
    </subcellularLocation>
</comment>
<dbReference type="FunFam" id="3.80.10.10:FF:000221">
    <property type="entry name" value="Leucine-rich repeat receptor-like protein kinase PXL1"/>
    <property type="match status" value="1"/>
</dbReference>
<evidence type="ECO:0000256" key="10">
    <source>
        <dbReference type="ARBA" id="ARBA00022777"/>
    </source>
</evidence>
<dbReference type="InterPro" id="IPR013210">
    <property type="entry name" value="LRR_N_plant-typ"/>
</dbReference>
<keyword evidence="12 17" id="KW-1133">Transmembrane helix</keyword>
<evidence type="ECO:0000256" key="15">
    <source>
        <dbReference type="ARBA" id="ARBA00023180"/>
    </source>
</evidence>
<sequence length="991" mass="109455">MSKLRIPFLITPFLLCVLVLLPLSFKVISQDANTEKTILLNLKQQLGNPPSIQSWNSSSLPCTWTGVTCGDDGSVTGLNLVDKNITEKIPPTVCDLKNLRFLSMSFNFIPGGFPEVLYSCTKLQHLNLSQNYFVGPIPDDIDKLSGLRYIDLGANNFTGNIPPQIANLKGLRTLFLYQNQFNGTFPKEISKLSNLEELGLAFNNFVPSSIPVEFGQLKKLRLLWMRLANLIGEIPESLTSLSSLETLDLAENDLEGKIPDGLFSLKNLTTLYLFGNNLSGEIPQRVETLNLVEMDLGMNQLNGSIPEDFGKLKKLQLLSLFENHLSGEVPPSIGLLPALITFKVFSNNLSGALPPKMGLYSKLEEFDVSTNQLSGQLPEIYVLEGVVAFENNLSGPVPRSLGNCNSLHTIQLFSNNFSGEIPAGVWTASDMIYLLLSDNSFSGGLPSKLAWNLSRLELNNNKFSGPIPPGISSWVNLVVFKASNNLLSGEIPVEITSLPHLSDLLIDGNQFSGQLPSKIISWKSLTSLNLSRNALSGQIPKEIDLSQNYFSGEIPLEFDQLRPSFLNLSSNHLSGKIPDHFLNNSNLCVVNQVLNFPNCYAKLRGSKKMPSKTLALILVLTVTIFVVTMIVTLFVVRDYQRKKAKRYLATWKLTSFQRLNFTEANILASLTENNLIGSGGSGKVYRVAINRAGDYVAVKRIWNNEKMDRNLEKEFSAEVQILGTIRHANIVKLLCCISSESSKLLVYEFMENQSLDRWLHGRKRSPSVGISSVHNSVLDWPTRFQIAIGAARGLSYMHHDCYTPIIHRDVKSSNILLDSELRARIADFGLARILATQGEAHTMSAVAGSFGYMAPEYAYTTRVNEKIDVYSFGVVLLELATGKEPNSGDEQTSLADWAWQQFGQGTPIADCLDPEIKEPCFLQEMTTVFNLGLICTHPSPSTRPSMKDVSEILRRCSPDSNGETKTGAELDVLPLLGTVTSLSATTQHETA</sequence>
<dbReference type="InterPro" id="IPR017441">
    <property type="entry name" value="Protein_kinase_ATP_BS"/>
</dbReference>
<dbReference type="PROSITE" id="PS50011">
    <property type="entry name" value="PROTEIN_KINASE_DOM"/>
    <property type="match status" value="1"/>
</dbReference>
<feature type="transmembrane region" description="Helical" evidence="17">
    <location>
        <begin position="614"/>
        <end position="636"/>
    </location>
</feature>
<dbReference type="SMART" id="SM00369">
    <property type="entry name" value="LRR_TYP"/>
    <property type="match status" value="6"/>
</dbReference>
<evidence type="ECO:0000256" key="13">
    <source>
        <dbReference type="ARBA" id="ARBA00023136"/>
    </source>
</evidence>
<dbReference type="PANTHER" id="PTHR48053:SF109">
    <property type="entry name" value="PROTEIN KINASE DOMAIN-CONTAINING PROTEIN"/>
    <property type="match status" value="1"/>
</dbReference>
<evidence type="ECO:0000256" key="11">
    <source>
        <dbReference type="ARBA" id="ARBA00022840"/>
    </source>
</evidence>
<keyword evidence="6 17" id="KW-0812">Transmembrane</keyword>
<keyword evidence="9 16" id="KW-0547">Nucleotide-binding</keyword>
<dbReference type="CDD" id="cd14066">
    <property type="entry name" value="STKc_IRAK"/>
    <property type="match status" value="1"/>
</dbReference>
<dbReference type="AlphaFoldDB" id="A0A6N2MC27"/>
<keyword evidence="14" id="KW-0675">Receptor</keyword>
<reference evidence="20" key="1">
    <citation type="submission" date="2019-03" db="EMBL/GenBank/DDBJ databases">
        <authorList>
            <person name="Mank J."/>
            <person name="Almeida P."/>
        </authorList>
    </citation>
    <scope>NUCLEOTIDE SEQUENCE</scope>
    <source>
        <strain evidence="20">78183</strain>
    </source>
</reference>
<dbReference type="Gene3D" id="3.80.10.10">
    <property type="entry name" value="Ribonuclease Inhibitor"/>
    <property type="match status" value="4"/>
</dbReference>
<dbReference type="EMBL" id="CAADRP010001773">
    <property type="protein sequence ID" value="VFU51773.1"/>
    <property type="molecule type" value="Genomic_DNA"/>
</dbReference>
<evidence type="ECO:0000256" key="14">
    <source>
        <dbReference type="ARBA" id="ARBA00023170"/>
    </source>
</evidence>
<dbReference type="SUPFAM" id="SSF52058">
    <property type="entry name" value="L domain-like"/>
    <property type="match status" value="1"/>
</dbReference>
<gene>
    <name evidence="20" type="ORF">SVIM_LOCUS351659</name>
</gene>
<evidence type="ECO:0000256" key="16">
    <source>
        <dbReference type="PROSITE-ProRule" id="PRU10141"/>
    </source>
</evidence>
<dbReference type="GO" id="GO:0004672">
    <property type="term" value="F:protein kinase activity"/>
    <property type="evidence" value="ECO:0007669"/>
    <property type="project" value="InterPro"/>
</dbReference>
<evidence type="ECO:0000256" key="7">
    <source>
        <dbReference type="ARBA" id="ARBA00022729"/>
    </source>
</evidence>
<evidence type="ECO:0000256" key="4">
    <source>
        <dbReference type="ARBA" id="ARBA00022614"/>
    </source>
</evidence>
<dbReference type="PANTHER" id="PTHR48053">
    <property type="entry name" value="LEUCINE RICH REPEAT FAMILY PROTEIN, EXPRESSED"/>
    <property type="match status" value="1"/>
</dbReference>
<keyword evidence="5" id="KW-0808">Transferase</keyword>
<keyword evidence="7 18" id="KW-0732">Signal</keyword>
<evidence type="ECO:0000256" key="5">
    <source>
        <dbReference type="ARBA" id="ARBA00022679"/>
    </source>
</evidence>
<dbReference type="InterPro" id="IPR001611">
    <property type="entry name" value="Leu-rich_rpt"/>
</dbReference>
<evidence type="ECO:0000256" key="3">
    <source>
        <dbReference type="ARBA" id="ARBA00008684"/>
    </source>
</evidence>
<keyword evidence="15" id="KW-0325">Glycoprotein</keyword>
<feature type="chain" id="PRO_5026788241" description="Protein kinase domain-containing protein" evidence="18">
    <location>
        <begin position="30"/>
        <end position="991"/>
    </location>
</feature>
<dbReference type="Gene3D" id="1.10.510.10">
    <property type="entry name" value="Transferase(Phosphotransferase) domain 1"/>
    <property type="match status" value="1"/>
</dbReference>
<dbReference type="Pfam" id="PF00069">
    <property type="entry name" value="Pkinase"/>
    <property type="match status" value="1"/>
</dbReference>
<dbReference type="FunFam" id="1.10.510.10:FF:000714">
    <property type="entry name" value="Kinase family with leucine-rich repeat domain-containing protein"/>
    <property type="match status" value="1"/>
</dbReference>
<feature type="binding site" evidence="16">
    <location>
        <position position="699"/>
    </location>
    <ligand>
        <name>ATP</name>
        <dbReference type="ChEBI" id="CHEBI:30616"/>
    </ligand>
</feature>
<dbReference type="InterPro" id="IPR000719">
    <property type="entry name" value="Prot_kinase_dom"/>
</dbReference>
<dbReference type="GO" id="GO:0005886">
    <property type="term" value="C:plasma membrane"/>
    <property type="evidence" value="ECO:0007669"/>
    <property type="project" value="UniProtKB-SubCell"/>
</dbReference>
<evidence type="ECO:0000256" key="12">
    <source>
        <dbReference type="ARBA" id="ARBA00022989"/>
    </source>
</evidence>
<comment type="similarity">
    <text evidence="3">Belongs to the protein kinase superfamily. Ser/Thr protein kinase family.</text>
</comment>
<keyword evidence="11 16" id="KW-0067">ATP-binding</keyword>
<evidence type="ECO:0000256" key="8">
    <source>
        <dbReference type="ARBA" id="ARBA00022737"/>
    </source>
</evidence>
<dbReference type="GO" id="GO:0005524">
    <property type="term" value="F:ATP binding"/>
    <property type="evidence" value="ECO:0007669"/>
    <property type="project" value="UniProtKB-UniRule"/>
</dbReference>
<evidence type="ECO:0000256" key="9">
    <source>
        <dbReference type="ARBA" id="ARBA00022741"/>
    </source>
</evidence>
<evidence type="ECO:0000256" key="17">
    <source>
        <dbReference type="SAM" id="Phobius"/>
    </source>
</evidence>
<organism evidence="20">
    <name type="scientific">Salix viminalis</name>
    <name type="common">Common osier</name>
    <name type="synonym">Basket willow</name>
    <dbReference type="NCBI Taxonomy" id="40686"/>
    <lineage>
        <taxon>Eukaryota</taxon>
        <taxon>Viridiplantae</taxon>
        <taxon>Streptophyta</taxon>
        <taxon>Embryophyta</taxon>
        <taxon>Tracheophyta</taxon>
        <taxon>Spermatophyta</taxon>
        <taxon>Magnoliopsida</taxon>
        <taxon>eudicotyledons</taxon>
        <taxon>Gunneridae</taxon>
        <taxon>Pentapetalae</taxon>
        <taxon>rosids</taxon>
        <taxon>fabids</taxon>
        <taxon>Malpighiales</taxon>
        <taxon>Salicaceae</taxon>
        <taxon>Saliceae</taxon>
        <taxon>Salix</taxon>
    </lineage>
</organism>
<dbReference type="InterPro" id="IPR003591">
    <property type="entry name" value="Leu-rich_rpt_typical-subtyp"/>
</dbReference>
<name>A0A6N2MC27_SALVM</name>
<feature type="signal peptide" evidence="18">
    <location>
        <begin position="1"/>
        <end position="29"/>
    </location>
</feature>
<dbReference type="SUPFAM" id="SSF56112">
    <property type="entry name" value="Protein kinase-like (PK-like)"/>
    <property type="match status" value="1"/>
</dbReference>
<keyword evidence="8" id="KW-0677">Repeat</keyword>
<evidence type="ECO:0000313" key="20">
    <source>
        <dbReference type="EMBL" id="VFU51773.1"/>
    </source>
</evidence>
<dbReference type="InterPro" id="IPR008271">
    <property type="entry name" value="Ser/Thr_kinase_AS"/>
</dbReference>